<dbReference type="Proteomes" id="UP001297361">
    <property type="component" value="Unassembled WGS sequence"/>
</dbReference>
<gene>
    <name evidence="1" type="ORF">LLE72_005610</name>
</gene>
<accession>A0AAJ3CCP2</accession>
<dbReference type="RefSeq" id="WP_228424831.1">
    <property type="nucleotide sequence ID" value="NZ_JAJFNJ020000003.1"/>
</dbReference>
<evidence type="ECO:0000313" key="1">
    <source>
        <dbReference type="EMBL" id="MEC3887239.1"/>
    </source>
</evidence>
<protein>
    <submittedName>
        <fullName evidence="1">Uncharacterized protein</fullName>
    </submittedName>
</protein>
<name>A0AAJ3CCP2_XANCA</name>
<dbReference type="AlphaFoldDB" id="A0AAJ3CCP2"/>
<dbReference type="EMBL" id="JAJFNJ020000003">
    <property type="protein sequence ID" value="MEC3887239.1"/>
    <property type="molecule type" value="Genomic_DNA"/>
</dbReference>
<organism evidence="1 2">
    <name type="scientific">Xanthomonas campestris pv. papavericola</name>
    <dbReference type="NCBI Taxonomy" id="487881"/>
    <lineage>
        <taxon>Bacteria</taxon>
        <taxon>Pseudomonadati</taxon>
        <taxon>Pseudomonadota</taxon>
        <taxon>Gammaproteobacteria</taxon>
        <taxon>Lysobacterales</taxon>
        <taxon>Lysobacteraceae</taxon>
        <taxon>Xanthomonas</taxon>
    </lineage>
</organism>
<reference evidence="1" key="2">
    <citation type="submission" date="2024-01" db="EMBL/GenBank/DDBJ databases">
        <title>Long-read genome sequencing of X. campestris pv. papavericola.</title>
        <authorList>
            <person name="Hussain R.M.F."/>
            <person name="Greer S."/>
            <person name="Harrison J."/>
            <person name="Grant M."/>
            <person name="Vicente J."/>
            <person name="Studholme D.J."/>
        </authorList>
    </citation>
    <scope>NUCLEOTIDE SEQUENCE</scope>
    <source>
        <strain evidence="1">NCPPB 2970</strain>
    </source>
</reference>
<evidence type="ECO:0000313" key="2">
    <source>
        <dbReference type="Proteomes" id="UP001297361"/>
    </source>
</evidence>
<reference evidence="1" key="1">
    <citation type="submission" date="2021-10" db="EMBL/GenBank/DDBJ databases">
        <authorList>
            <person name="Hussein R."/>
            <person name="Harrison J."/>
            <person name="Studholme D.J."/>
            <person name="Vicente J."/>
            <person name="Grant M."/>
        </authorList>
    </citation>
    <scope>NUCLEOTIDE SEQUENCE</scope>
    <source>
        <strain evidence="1">NCPPB 2970</strain>
    </source>
</reference>
<proteinExistence type="predicted"/>
<sequence length="110" mass="11732">MLVAASVCASSTMCTFRPSSDASRYELEFLGYGEIQQVLFRWPGSASPSGLPGGSYKVLSFDERSATIDLVYRSPGDPDLPPSFTLNGTGKQVHLRTADAAISGELDCAH</sequence>
<comment type="caution">
    <text evidence="1">The sequence shown here is derived from an EMBL/GenBank/DDBJ whole genome shotgun (WGS) entry which is preliminary data.</text>
</comment>